<feature type="domain" description="Peptidase M1 membrane alanine aminopeptidase" evidence="2">
    <location>
        <begin position="839"/>
        <end position="1036"/>
    </location>
</feature>
<evidence type="ECO:0000259" key="2">
    <source>
        <dbReference type="Pfam" id="PF01433"/>
    </source>
</evidence>
<feature type="transmembrane region" description="Helical" evidence="1">
    <location>
        <begin position="346"/>
        <end position="364"/>
    </location>
</feature>
<accession>K6YJB5</accession>
<protein>
    <recommendedName>
        <fullName evidence="2">Peptidase M1 membrane alanine aminopeptidase domain-containing protein</fullName>
    </recommendedName>
</protein>
<keyword evidence="1" id="KW-1133">Transmembrane helix</keyword>
<feature type="transmembrane region" description="Helical" evidence="1">
    <location>
        <begin position="124"/>
        <end position="150"/>
    </location>
</feature>
<dbReference type="GO" id="GO:0008270">
    <property type="term" value="F:zinc ion binding"/>
    <property type="evidence" value="ECO:0007669"/>
    <property type="project" value="InterPro"/>
</dbReference>
<dbReference type="InterPro" id="IPR027268">
    <property type="entry name" value="Peptidase_M4/M1_CTD_sf"/>
</dbReference>
<feature type="transmembrane region" description="Helical" evidence="1">
    <location>
        <begin position="545"/>
        <end position="565"/>
    </location>
</feature>
<sequence>MLLINEWRYLMRQPLLWLASIILPCIAYLFAVGIGSIDTLADKHLQALHMTLMMMCLPLLSGALAPLVFLRDQTNDMAELILVTPQSTFYRIFNRLLILFLVCAGLVLLSFFIIWLLLSQTYGFQLSLLTLALWDFALMALPTCAFFSALACCLAQRFTSSVVIYATFCSVWLVYIMLASMTGSPMLAGSTITSPWLFESMRLLDPFGNTALLAVYQNSEASLYGDWIFYLNRLAYCLLAAGLFYTSLKLKPYTAKHVPALADSDLNSQSSKAYQFVGATPSASNQLVHLTKLAVTSLLKQRLSQLILVGWSLLMLSELLSGINYSEPLSVLKPTSLDALNRISDDVLPLLGSFLVLFWSWQLCWRNRQTAMAELIAAAPVRSSVILCSQVIALGTMILLLILLTSLAGFVAETLANSEIQLLQYLSQLGKAALSLLLLGAIFTAFHNIFRSPLVAVACCVAILVMKFTPISGSLGLTHTLWNIAASPLQPADAFWGSEQSLSVYWPFMTFWLVCTSTLIYMAIQWSHRTASFMNHRRWKLNISSSLLLIITLGTGWNLHSNIIAERPLMSSDMREQWRYDYEQQYSSWAAVAQPVISHIDAKVDIFPLLGNAEFTLIYTLENHTEQAIDSLLIGHHSATPLDELSLSVTHTRDYDQQLGQYKVTLMDAIKPGDNLQLSTRFTFKQPQHWPAVMHQLVKPSFSYLRGIPMLPTIGFQPQYRLRNEQLRQEYGLAPLNLAKPSTLFAKPQTSQAKYDWASIHSVVSTNAQQVPLAQGELVKQWQQNGRNYAEYQSKGPIRNASVWFSVPNNSIKGQSGSTLLEVFSPENSQAAELNMQAMEDTLNWMATHIAPYRGSRLSLIAMPDIGPTGYALPQMIMINQNVGFRAEPAPDAGFDQRYRRAVHETAHQWFGHDLGNGVLEDSAFLIESLAKYVELVMIEQRYGIDAMHALVEYERQRYKVAVMRSPEKTQSLVDATENYDLYSRATLVFAIFRRELGDELITQALQRLWQQHAYPLTPATSMDFVRALKAQLNAEQQVLVDSLLLGTDNKALLAQ</sequence>
<dbReference type="GO" id="GO:0008237">
    <property type="term" value="F:metallopeptidase activity"/>
    <property type="evidence" value="ECO:0007669"/>
    <property type="project" value="InterPro"/>
</dbReference>
<feature type="transmembrane region" description="Helical" evidence="1">
    <location>
        <begin position="504"/>
        <end position="524"/>
    </location>
</feature>
<dbReference type="eggNOG" id="COG0308">
    <property type="taxonomic scope" value="Bacteria"/>
</dbReference>
<dbReference type="Gene3D" id="1.10.390.10">
    <property type="entry name" value="Neutral Protease Domain 2"/>
    <property type="match status" value="1"/>
</dbReference>
<dbReference type="SUPFAM" id="SSF55486">
    <property type="entry name" value="Metalloproteases ('zincins'), catalytic domain"/>
    <property type="match status" value="1"/>
</dbReference>
<evidence type="ECO:0000313" key="4">
    <source>
        <dbReference type="Proteomes" id="UP000006327"/>
    </source>
</evidence>
<feature type="transmembrane region" description="Helical" evidence="1">
    <location>
        <begin position="432"/>
        <end position="450"/>
    </location>
</feature>
<dbReference type="InterPro" id="IPR014782">
    <property type="entry name" value="Peptidase_M1_dom"/>
</dbReference>
<comment type="caution">
    <text evidence="3">The sequence shown here is derived from an EMBL/GenBank/DDBJ whole genome shotgun (WGS) entry which is preliminary data.</text>
</comment>
<feature type="transmembrane region" description="Helical" evidence="1">
    <location>
        <begin position="162"/>
        <end position="181"/>
    </location>
</feature>
<keyword evidence="1" id="KW-0472">Membrane</keyword>
<proteinExistence type="predicted"/>
<feature type="transmembrane region" description="Helical" evidence="1">
    <location>
        <begin position="306"/>
        <end position="326"/>
    </location>
</feature>
<evidence type="ECO:0000256" key="1">
    <source>
        <dbReference type="SAM" id="Phobius"/>
    </source>
</evidence>
<feature type="transmembrane region" description="Helical" evidence="1">
    <location>
        <begin position="385"/>
        <end position="412"/>
    </location>
</feature>
<dbReference type="AlphaFoldDB" id="K6YJB5"/>
<dbReference type="EMBL" id="BAEO01000015">
    <property type="protein sequence ID" value="GAC18267.1"/>
    <property type="molecule type" value="Genomic_DNA"/>
</dbReference>
<evidence type="ECO:0000313" key="3">
    <source>
        <dbReference type="EMBL" id="GAC18267.1"/>
    </source>
</evidence>
<keyword evidence="1" id="KW-0812">Transmembrane</keyword>
<feature type="transmembrane region" description="Helical" evidence="1">
    <location>
        <begin position="457"/>
        <end position="484"/>
    </location>
</feature>
<dbReference type="RefSeq" id="WP_007617932.1">
    <property type="nucleotide sequence ID" value="NZ_BAEO01000015.1"/>
</dbReference>
<feature type="transmembrane region" description="Helical" evidence="1">
    <location>
        <begin position="96"/>
        <end position="118"/>
    </location>
</feature>
<dbReference type="Proteomes" id="UP000006327">
    <property type="component" value="Unassembled WGS sequence"/>
</dbReference>
<feature type="transmembrane region" description="Helical" evidence="1">
    <location>
        <begin position="227"/>
        <end position="246"/>
    </location>
</feature>
<feature type="transmembrane region" description="Helical" evidence="1">
    <location>
        <begin position="47"/>
        <end position="70"/>
    </location>
</feature>
<feature type="transmembrane region" description="Helical" evidence="1">
    <location>
        <begin position="15"/>
        <end position="35"/>
    </location>
</feature>
<keyword evidence="4" id="KW-1185">Reference proteome</keyword>
<dbReference type="STRING" id="493475.GARC_1287"/>
<reference evidence="3 4" key="1">
    <citation type="journal article" date="2017" name="Antonie Van Leeuwenhoek">
        <title>Rhizobium rhizosphaerae sp. nov., a novel species isolated from rice rhizosphere.</title>
        <authorList>
            <person name="Zhao J.J."/>
            <person name="Zhang J."/>
            <person name="Zhang R.J."/>
            <person name="Zhang C.W."/>
            <person name="Yin H.Q."/>
            <person name="Zhang X.X."/>
        </authorList>
    </citation>
    <scope>NUCLEOTIDE SEQUENCE [LARGE SCALE GENOMIC DNA]</scope>
    <source>
        <strain evidence="3 4">BSs20135</strain>
    </source>
</reference>
<organism evidence="3 4">
    <name type="scientific">Paraglaciecola arctica BSs20135</name>
    <dbReference type="NCBI Taxonomy" id="493475"/>
    <lineage>
        <taxon>Bacteria</taxon>
        <taxon>Pseudomonadati</taxon>
        <taxon>Pseudomonadota</taxon>
        <taxon>Gammaproteobacteria</taxon>
        <taxon>Alteromonadales</taxon>
        <taxon>Alteromonadaceae</taxon>
        <taxon>Paraglaciecola</taxon>
    </lineage>
</organism>
<dbReference type="OrthoDB" id="100605at2"/>
<dbReference type="Pfam" id="PF01433">
    <property type="entry name" value="Peptidase_M1"/>
    <property type="match status" value="1"/>
</dbReference>
<name>K6YJB5_9ALTE</name>
<gene>
    <name evidence="3" type="ORF">GARC_1287</name>
</gene>